<proteinExistence type="predicted"/>
<organism evidence="1 2">
    <name type="scientific">Candidatus Kaiserbacteria bacterium RIFCSPHIGHO2_02_FULL_50_50</name>
    <dbReference type="NCBI Taxonomy" id="1798492"/>
    <lineage>
        <taxon>Bacteria</taxon>
        <taxon>Candidatus Kaiseribacteriota</taxon>
    </lineage>
</organism>
<evidence type="ECO:0000313" key="2">
    <source>
        <dbReference type="Proteomes" id="UP000178794"/>
    </source>
</evidence>
<dbReference type="AlphaFoldDB" id="A0A1F6DD73"/>
<dbReference type="EMBL" id="MFLF01000016">
    <property type="protein sequence ID" value="OGG59373.1"/>
    <property type="molecule type" value="Genomic_DNA"/>
</dbReference>
<comment type="caution">
    <text evidence="1">The sequence shown here is derived from an EMBL/GenBank/DDBJ whole genome shotgun (WGS) entry which is preliminary data.</text>
</comment>
<evidence type="ECO:0000313" key="1">
    <source>
        <dbReference type="EMBL" id="OGG59373.1"/>
    </source>
</evidence>
<protein>
    <submittedName>
        <fullName evidence="1">Uncharacterized protein</fullName>
    </submittedName>
</protein>
<accession>A0A1F6DD73</accession>
<sequence>MSRHYLVLTQKTLGASRVDMEALALELAKVNPAQAAVLRSLDFVALKKHAAKKAFDDAVRMLGIEGAAQYVNSDQWDTVSGVPEGADVIGVFKKGSVQLGICIDAHGSLASFANRYHHDNSDRAAWEEAFETQYRNHAVAMTLSIVAPGGGTVTQETLPDGVTVTQLRF</sequence>
<gene>
    <name evidence="1" type="ORF">A3C89_02620</name>
</gene>
<reference evidence="1 2" key="1">
    <citation type="journal article" date="2016" name="Nat. Commun.">
        <title>Thousands of microbial genomes shed light on interconnected biogeochemical processes in an aquifer system.</title>
        <authorList>
            <person name="Anantharaman K."/>
            <person name="Brown C.T."/>
            <person name="Hug L.A."/>
            <person name="Sharon I."/>
            <person name="Castelle C.J."/>
            <person name="Probst A.J."/>
            <person name="Thomas B.C."/>
            <person name="Singh A."/>
            <person name="Wilkins M.J."/>
            <person name="Karaoz U."/>
            <person name="Brodie E.L."/>
            <person name="Williams K.H."/>
            <person name="Hubbard S.S."/>
            <person name="Banfield J.F."/>
        </authorList>
    </citation>
    <scope>NUCLEOTIDE SEQUENCE [LARGE SCALE GENOMIC DNA]</scope>
</reference>
<dbReference type="Proteomes" id="UP000178794">
    <property type="component" value="Unassembled WGS sequence"/>
</dbReference>
<name>A0A1F6DD73_9BACT</name>
<dbReference type="STRING" id="1798492.A3C89_02620"/>